<reference evidence="16" key="1">
    <citation type="submission" date="2024-05" db="EMBL/GenBank/DDBJ databases">
        <title>Genome sequencing of novel strain.</title>
        <authorList>
            <person name="Ganbat D."/>
            <person name="Ganbat S."/>
            <person name="Lee S.-J."/>
        </authorList>
    </citation>
    <scope>NUCLEOTIDE SEQUENCE</scope>
    <source>
        <strain evidence="16">SMD15-11</strain>
    </source>
</reference>
<evidence type="ECO:0000256" key="15">
    <source>
        <dbReference type="ARBA" id="ARBA00033028"/>
    </source>
</evidence>
<keyword evidence="10" id="KW-0443">Lipid metabolism</keyword>
<evidence type="ECO:0000256" key="8">
    <source>
        <dbReference type="ARBA" id="ARBA00022963"/>
    </source>
</evidence>
<evidence type="ECO:0000256" key="11">
    <source>
        <dbReference type="ARBA" id="ARBA00023136"/>
    </source>
</evidence>
<dbReference type="KEGG" id="tcd:AAIA72_05740"/>
<protein>
    <recommendedName>
        <fullName evidence="4">Lipase chaperone</fullName>
    </recommendedName>
    <alternativeName>
        <fullName evidence="15">Lipase foldase</fullName>
    </alternativeName>
    <alternativeName>
        <fullName evidence="13">Lipase helper protein</fullName>
    </alternativeName>
    <alternativeName>
        <fullName evidence="14">Lipase modulator</fullName>
    </alternativeName>
</protein>
<keyword evidence="5" id="KW-1003">Cell membrane</keyword>
<dbReference type="InterPro" id="IPR004961">
    <property type="entry name" value="Lipase_chaperone"/>
</dbReference>
<comment type="function">
    <text evidence="1">May be involved in the folding of the extracellular lipase during its passage through the periplasm.</text>
</comment>
<evidence type="ECO:0000256" key="12">
    <source>
        <dbReference type="ARBA" id="ARBA00023186"/>
    </source>
</evidence>
<evidence type="ECO:0000256" key="3">
    <source>
        <dbReference type="ARBA" id="ARBA00010358"/>
    </source>
</evidence>
<dbReference type="Pfam" id="PF03280">
    <property type="entry name" value="Lipase_chap"/>
    <property type="match status" value="1"/>
</dbReference>
<evidence type="ECO:0000256" key="14">
    <source>
        <dbReference type="ARBA" id="ARBA00031542"/>
    </source>
</evidence>
<keyword evidence="9" id="KW-1133">Transmembrane helix</keyword>
<evidence type="ECO:0000313" key="16">
    <source>
        <dbReference type="EMBL" id="XDT73470.1"/>
    </source>
</evidence>
<organism evidence="16">
    <name type="scientific">Thermohahella caldifontis</name>
    <dbReference type="NCBI Taxonomy" id="3142973"/>
    <lineage>
        <taxon>Bacteria</taxon>
        <taxon>Pseudomonadati</taxon>
        <taxon>Pseudomonadota</taxon>
        <taxon>Gammaproteobacteria</taxon>
        <taxon>Oceanospirillales</taxon>
        <taxon>Hahellaceae</taxon>
        <taxon>Thermohahella</taxon>
    </lineage>
</organism>
<evidence type="ECO:0000256" key="10">
    <source>
        <dbReference type="ARBA" id="ARBA00023098"/>
    </source>
</evidence>
<dbReference type="RefSeq" id="WP_369602461.1">
    <property type="nucleotide sequence ID" value="NZ_CP154858.1"/>
</dbReference>
<dbReference type="GO" id="GO:0005886">
    <property type="term" value="C:plasma membrane"/>
    <property type="evidence" value="ECO:0007669"/>
    <property type="project" value="UniProtKB-SubCell"/>
</dbReference>
<comment type="similarity">
    <text evidence="3">Belongs to the lipase chaperone family.</text>
</comment>
<evidence type="ECO:0000256" key="9">
    <source>
        <dbReference type="ARBA" id="ARBA00022989"/>
    </source>
</evidence>
<proteinExistence type="inferred from homology"/>
<gene>
    <name evidence="16" type="ORF">AAIA72_05740</name>
</gene>
<evidence type="ECO:0000256" key="5">
    <source>
        <dbReference type="ARBA" id="ARBA00022475"/>
    </source>
</evidence>
<dbReference type="AlphaFoldDB" id="A0AB39UZT7"/>
<dbReference type="EMBL" id="CP154858">
    <property type="protein sequence ID" value="XDT73470.1"/>
    <property type="molecule type" value="Genomic_DNA"/>
</dbReference>
<evidence type="ECO:0000256" key="7">
    <source>
        <dbReference type="ARBA" id="ARBA00022692"/>
    </source>
</evidence>
<keyword evidence="11" id="KW-0472">Membrane</keyword>
<sequence>MNSRIPRQLIFTVLAFGGMLGMGWLWSPSSPEVIADTPVPLVAARGEMPAPATKQTKADEVQAAILERDFRPRSLAGTQEDGRLTTDTTGRLVRDRALRDRIDYWLTSLGELDVNAIRARLIHEAQQTGGEAAARDMADLLDRYLAYLDAANELLSNPAPARGSGPEAIIQSLSDTLDSLHGLRVSYLGPETASAFFADEEAYGAFTIETMKVRTNPNLSADERERALRQAREQLPEGLKEVVASQEATNARISAGLEAMQKARSETELDALLQQAGYDEAARQRAITTWQQEREFDEAYSGYRKAVEQLQTQSGLAPEDRASQQENLLRTWFRRPEARQRALMRDRTHQG</sequence>
<keyword evidence="8" id="KW-0442">Lipid degradation</keyword>
<keyword evidence="7" id="KW-0812">Transmembrane</keyword>
<accession>A0AB39UZT7</accession>
<dbReference type="GO" id="GO:0016042">
    <property type="term" value="P:lipid catabolic process"/>
    <property type="evidence" value="ECO:0007669"/>
    <property type="project" value="UniProtKB-KW"/>
</dbReference>
<dbReference type="GO" id="GO:0006457">
    <property type="term" value="P:protein folding"/>
    <property type="evidence" value="ECO:0007669"/>
    <property type="project" value="InterPro"/>
</dbReference>
<evidence type="ECO:0000256" key="1">
    <source>
        <dbReference type="ARBA" id="ARBA00003280"/>
    </source>
</evidence>
<dbReference type="GO" id="GO:0051082">
    <property type="term" value="F:unfolded protein binding"/>
    <property type="evidence" value="ECO:0007669"/>
    <property type="project" value="InterPro"/>
</dbReference>
<evidence type="ECO:0000256" key="6">
    <source>
        <dbReference type="ARBA" id="ARBA00022519"/>
    </source>
</evidence>
<keyword evidence="6" id="KW-0997">Cell inner membrane</keyword>
<comment type="subcellular location">
    <subcellularLocation>
        <location evidence="2">Cell inner membrane</location>
        <topology evidence="2">Single-pass membrane protein</topology>
        <orientation evidence="2">Periplasmic side</orientation>
    </subcellularLocation>
</comment>
<evidence type="ECO:0000256" key="13">
    <source>
        <dbReference type="ARBA" id="ARBA00030948"/>
    </source>
</evidence>
<name>A0AB39UZT7_9GAMM</name>
<evidence type="ECO:0000256" key="4">
    <source>
        <dbReference type="ARBA" id="ARBA00019692"/>
    </source>
</evidence>
<keyword evidence="12" id="KW-0143">Chaperone</keyword>
<evidence type="ECO:0000256" key="2">
    <source>
        <dbReference type="ARBA" id="ARBA00004383"/>
    </source>
</evidence>
<dbReference type="SUPFAM" id="SSF158855">
    <property type="entry name" value="Lipase chaperone-like"/>
    <property type="match status" value="1"/>
</dbReference>